<evidence type="ECO:0000313" key="2">
    <source>
        <dbReference type="EMBL" id="RHZ73598.1"/>
    </source>
</evidence>
<proteinExistence type="predicted"/>
<evidence type="ECO:0000256" key="1">
    <source>
        <dbReference type="SAM" id="MobiDB-lite"/>
    </source>
</evidence>
<protein>
    <submittedName>
        <fullName evidence="2">Uncharacterized protein</fullName>
    </submittedName>
</protein>
<gene>
    <name evidence="2" type="ORF">Glove_230g123</name>
</gene>
<feature type="region of interest" description="Disordered" evidence="1">
    <location>
        <begin position="1"/>
        <end position="31"/>
    </location>
</feature>
<sequence>MSNINDLETQDYDNAKIKMPTPKPLPKNSKKLDTNIKSGIIRKALEKIVMNVKIIGDLDILDAIKNTEAHQDPVMNLKICYIFNFL</sequence>
<reference evidence="2 3" key="1">
    <citation type="submission" date="2018-08" db="EMBL/GenBank/DDBJ databases">
        <title>Genome and evolution of the arbuscular mycorrhizal fungus Diversispora epigaea (formerly Glomus versiforme) and its bacterial endosymbionts.</title>
        <authorList>
            <person name="Sun X."/>
            <person name="Fei Z."/>
            <person name="Harrison M."/>
        </authorList>
    </citation>
    <scope>NUCLEOTIDE SEQUENCE [LARGE SCALE GENOMIC DNA]</scope>
    <source>
        <strain evidence="2 3">IT104</strain>
    </source>
</reference>
<dbReference type="AlphaFoldDB" id="A0A397IH94"/>
<keyword evidence="3" id="KW-1185">Reference proteome</keyword>
<name>A0A397IH94_9GLOM</name>
<organism evidence="2 3">
    <name type="scientific">Diversispora epigaea</name>
    <dbReference type="NCBI Taxonomy" id="1348612"/>
    <lineage>
        <taxon>Eukaryota</taxon>
        <taxon>Fungi</taxon>
        <taxon>Fungi incertae sedis</taxon>
        <taxon>Mucoromycota</taxon>
        <taxon>Glomeromycotina</taxon>
        <taxon>Glomeromycetes</taxon>
        <taxon>Diversisporales</taxon>
        <taxon>Diversisporaceae</taxon>
        <taxon>Diversispora</taxon>
    </lineage>
</organism>
<dbReference type="EMBL" id="PQFF01000213">
    <property type="protein sequence ID" value="RHZ73598.1"/>
    <property type="molecule type" value="Genomic_DNA"/>
</dbReference>
<comment type="caution">
    <text evidence="2">The sequence shown here is derived from an EMBL/GenBank/DDBJ whole genome shotgun (WGS) entry which is preliminary data.</text>
</comment>
<accession>A0A397IH94</accession>
<evidence type="ECO:0000313" key="3">
    <source>
        <dbReference type="Proteomes" id="UP000266861"/>
    </source>
</evidence>
<dbReference type="Proteomes" id="UP000266861">
    <property type="component" value="Unassembled WGS sequence"/>
</dbReference>